<evidence type="ECO:0000313" key="3">
    <source>
        <dbReference type="EMBL" id="KAI1870118.1"/>
    </source>
</evidence>
<dbReference type="EMBL" id="JAFIMR010000014">
    <property type="protein sequence ID" value="KAI1870118.1"/>
    <property type="molecule type" value="Genomic_DNA"/>
</dbReference>
<dbReference type="PANTHER" id="PTHR35910">
    <property type="entry name" value="2EXR DOMAIN-CONTAINING PROTEIN"/>
    <property type="match status" value="1"/>
</dbReference>
<feature type="region of interest" description="Disordered" evidence="1">
    <location>
        <begin position="1"/>
        <end position="29"/>
    </location>
</feature>
<dbReference type="Proteomes" id="UP000829685">
    <property type="component" value="Unassembled WGS sequence"/>
</dbReference>
<keyword evidence="4" id="KW-1185">Reference proteome</keyword>
<organism evidence="3 4">
    <name type="scientific">Neoarthrinium moseri</name>
    <dbReference type="NCBI Taxonomy" id="1658444"/>
    <lineage>
        <taxon>Eukaryota</taxon>
        <taxon>Fungi</taxon>
        <taxon>Dikarya</taxon>
        <taxon>Ascomycota</taxon>
        <taxon>Pezizomycotina</taxon>
        <taxon>Sordariomycetes</taxon>
        <taxon>Xylariomycetidae</taxon>
        <taxon>Amphisphaeriales</taxon>
        <taxon>Apiosporaceae</taxon>
        <taxon>Neoarthrinium</taxon>
    </lineage>
</organism>
<reference evidence="3" key="1">
    <citation type="submission" date="2021-03" db="EMBL/GenBank/DDBJ databases">
        <title>Revisited historic fungal species revealed as producer of novel bioactive compounds through whole genome sequencing and comparative genomics.</title>
        <authorList>
            <person name="Vignolle G.A."/>
            <person name="Hochenegger N."/>
            <person name="Mach R.L."/>
            <person name="Mach-Aigner A.R."/>
            <person name="Javad Rahimi M."/>
            <person name="Salim K.A."/>
            <person name="Chan C.M."/>
            <person name="Lim L.B.L."/>
            <person name="Cai F."/>
            <person name="Druzhinina I.S."/>
            <person name="U'Ren J.M."/>
            <person name="Derntl C."/>
        </authorList>
    </citation>
    <scope>NUCLEOTIDE SEQUENCE</scope>
    <source>
        <strain evidence="3">TUCIM 5799</strain>
    </source>
</reference>
<proteinExistence type="predicted"/>
<protein>
    <recommendedName>
        <fullName evidence="2">2EXR domain-containing protein</fullName>
    </recommendedName>
</protein>
<evidence type="ECO:0000313" key="4">
    <source>
        <dbReference type="Proteomes" id="UP000829685"/>
    </source>
</evidence>
<feature type="domain" description="2EXR" evidence="2">
    <location>
        <begin position="30"/>
        <end position="119"/>
    </location>
</feature>
<name>A0A9P9WLT7_9PEZI</name>
<feature type="compositionally biased region" description="Polar residues" evidence="1">
    <location>
        <begin position="1"/>
        <end position="18"/>
    </location>
</feature>
<evidence type="ECO:0000256" key="1">
    <source>
        <dbReference type="SAM" id="MobiDB-lite"/>
    </source>
</evidence>
<sequence>MGKTSTTGSPFTNGTGQRPETKNCPTAAGFPKFADLPQEIRDMIWRKALPEPRTINVLVYAFPGLKLAPLDRGTLRLTLAGVCFESRRVVRESGYVLAFRDEDDPNDPGVWFNPRRDTLERTLWGPGENWGLR</sequence>
<dbReference type="Pfam" id="PF20150">
    <property type="entry name" value="2EXR"/>
    <property type="match status" value="1"/>
</dbReference>
<gene>
    <name evidence="3" type="ORF">JX265_006288</name>
</gene>
<accession>A0A9P9WLT7</accession>
<evidence type="ECO:0000259" key="2">
    <source>
        <dbReference type="Pfam" id="PF20150"/>
    </source>
</evidence>
<dbReference type="PANTHER" id="PTHR35910:SF6">
    <property type="entry name" value="2EXR DOMAIN-CONTAINING PROTEIN"/>
    <property type="match status" value="1"/>
</dbReference>
<dbReference type="OrthoDB" id="3561261at2759"/>
<comment type="caution">
    <text evidence="3">The sequence shown here is derived from an EMBL/GenBank/DDBJ whole genome shotgun (WGS) entry which is preliminary data.</text>
</comment>
<dbReference type="InterPro" id="IPR045518">
    <property type="entry name" value="2EXR"/>
</dbReference>
<dbReference type="AlphaFoldDB" id="A0A9P9WLT7"/>